<proteinExistence type="predicted"/>
<evidence type="ECO:0000313" key="1">
    <source>
        <dbReference type="EMBL" id="QDG52616.1"/>
    </source>
</evidence>
<dbReference type="OrthoDB" id="5515717at2"/>
<protein>
    <submittedName>
        <fullName evidence="1">Uncharacterized protein</fullName>
    </submittedName>
</protein>
<reference evidence="1 2" key="1">
    <citation type="submission" date="2019-06" db="EMBL/GenBank/DDBJ databases">
        <title>Persicimonas caeni gen. nov., sp. nov., a predatory bacterium isolated from solar saltern.</title>
        <authorList>
            <person name="Wang S."/>
        </authorList>
    </citation>
    <scope>NUCLEOTIDE SEQUENCE [LARGE SCALE GENOMIC DNA]</scope>
    <source>
        <strain evidence="1 2">YN101</strain>
    </source>
</reference>
<dbReference type="Proteomes" id="UP000315995">
    <property type="component" value="Chromosome"/>
</dbReference>
<gene>
    <name evidence="1" type="ORF">FIV42_18295</name>
</gene>
<accession>A0A4Y6PWB9</accession>
<accession>A0A5B8Y993</accession>
<dbReference type="RefSeq" id="WP_141199081.1">
    <property type="nucleotide sequence ID" value="NZ_CP041186.1"/>
</dbReference>
<evidence type="ECO:0000313" key="2">
    <source>
        <dbReference type="Proteomes" id="UP000315995"/>
    </source>
</evidence>
<organism evidence="1 2">
    <name type="scientific">Persicimonas caeni</name>
    <dbReference type="NCBI Taxonomy" id="2292766"/>
    <lineage>
        <taxon>Bacteria</taxon>
        <taxon>Deltaproteobacteria</taxon>
        <taxon>Bradymonadales</taxon>
        <taxon>Bradymonadaceae</taxon>
        <taxon>Persicimonas</taxon>
    </lineage>
</organism>
<dbReference type="EMBL" id="CP041186">
    <property type="protein sequence ID" value="QDG52616.1"/>
    <property type="molecule type" value="Genomic_DNA"/>
</dbReference>
<dbReference type="AlphaFoldDB" id="A0A4Y6PWB9"/>
<sequence length="86" mass="10138">MYQIVIVDENAEVPVPGARSDHQFRVPQIGEHILVKWRGQTKVCEIEDVWTHVNLDQKQPYQGAVQVLVRWSKGIDPQLYIRRFKR</sequence>
<name>A0A4Y6PWB9_PERCE</name>
<keyword evidence="2" id="KW-1185">Reference proteome</keyword>